<evidence type="ECO:0000256" key="1">
    <source>
        <dbReference type="ARBA" id="ARBA00009981"/>
    </source>
</evidence>
<comment type="similarity">
    <text evidence="1">Belongs to the phD/YefM antitoxin family.</text>
</comment>
<organism evidence="2 3">
    <name type="scientific">endosymbiont of Lamellibrachia luymesi</name>
    <dbReference type="NCBI Taxonomy" id="2200907"/>
    <lineage>
        <taxon>Bacteria</taxon>
        <taxon>Pseudomonadati</taxon>
        <taxon>Pseudomonadota</taxon>
        <taxon>Gammaproteobacteria</taxon>
        <taxon>sulfur-oxidizing symbionts</taxon>
    </lineage>
</organism>
<comment type="caution">
    <text evidence="2">The sequence shown here is derived from an EMBL/GenBank/DDBJ whole genome shotgun (WGS) entry which is preliminary data.</text>
</comment>
<dbReference type="SUPFAM" id="SSF143120">
    <property type="entry name" value="YefM-like"/>
    <property type="match status" value="1"/>
</dbReference>
<name>A0A370DYN9_9GAMM</name>
<reference evidence="2 3" key="1">
    <citation type="journal article" date="2018" name="ISME J.">
        <title>Endosymbiont genomes yield clues of tubeworm success.</title>
        <authorList>
            <person name="Li Y."/>
            <person name="Liles M.R."/>
            <person name="Halanych K.M."/>
        </authorList>
    </citation>
    <scope>NUCLEOTIDE SEQUENCE [LARGE SCALE GENOMIC DNA]</scope>
    <source>
        <strain evidence="2">A1422</strain>
    </source>
</reference>
<sequence>MPHAILADVVGSISELKRNPSKFVSAGHGEPVAVLNRDTPEFYCVPAELFEGMMRRLDDIELAAIARERLSRADEAIPVSLDDL</sequence>
<dbReference type="Proteomes" id="UP000255508">
    <property type="component" value="Unassembled WGS sequence"/>
</dbReference>
<proteinExistence type="inferred from homology"/>
<accession>A0A370DYN9</accession>
<dbReference type="EMBL" id="QFXD01000155">
    <property type="protein sequence ID" value="RDH90628.1"/>
    <property type="molecule type" value="Genomic_DNA"/>
</dbReference>
<dbReference type="InterPro" id="IPR036165">
    <property type="entry name" value="YefM-like_sf"/>
</dbReference>
<dbReference type="AlphaFoldDB" id="A0A370DYN9"/>
<evidence type="ECO:0000313" key="3">
    <source>
        <dbReference type="Proteomes" id="UP000255508"/>
    </source>
</evidence>
<protein>
    <submittedName>
        <fullName evidence="2">Antitoxin</fullName>
    </submittedName>
</protein>
<gene>
    <name evidence="2" type="ORF">DIZ79_08560</name>
</gene>
<evidence type="ECO:0000313" key="2">
    <source>
        <dbReference type="EMBL" id="RDH90628.1"/>
    </source>
</evidence>